<dbReference type="InterPro" id="IPR011250">
    <property type="entry name" value="OMP/PagP_B-barrel"/>
</dbReference>
<feature type="domain" description="Outer membrane protein beta-barrel" evidence="3">
    <location>
        <begin position="14"/>
        <end position="162"/>
    </location>
</feature>
<keyword evidence="5" id="KW-1185">Reference proteome</keyword>
<evidence type="ECO:0000256" key="1">
    <source>
        <dbReference type="ARBA" id="ARBA00022729"/>
    </source>
</evidence>
<protein>
    <submittedName>
        <fullName evidence="4">Porin family protein</fullName>
    </submittedName>
</protein>
<proteinExistence type="predicted"/>
<organism evidence="4 5">
    <name type="scientific">Sulfurimonas crateris</name>
    <dbReference type="NCBI Taxonomy" id="2574727"/>
    <lineage>
        <taxon>Bacteria</taxon>
        <taxon>Pseudomonadati</taxon>
        <taxon>Campylobacterota</taxon>
        <taxon>Epsilonproteobacteria</taxon>
        <taxon>Campylobacterales</taxon>
        <taxon>Sulfurimonadaceae</taxon>
        <taxon>Sulfurimonas</taxon>
    </lineage>
</organism>
<reference evidence="4 5" key="1">
    <citation type="submission" date="2019-04" db="EMBL/GenBank/DDBJ databases">
        <title>Sulfurimonas crateris sp. nov. a facultative anaerobic sulfur-oxidizing chemolithautotrophic bacterium isolated from a terrestrial mud vulcano.</title>
        <authorList>
            <person name="Ratnikova N.M."/>
            <person name="Slobodkin A.I."/>
            <person name="Merkel A.Y."/>
            <person name="Novikov A."/>
            <person name="Bonch-Osmolovskaya E.A."/>
            <person name="Slobodkina G.B."/>
        </authorList>
    </citation>
    <scope>NUCLEOTIDE SEQUENCE [LARGE SCALE GENOMIC DNA]</scope>
    <source>
        <strain evidence="4 5">SN118</strain>
    </source>
</reference>
<evidence type="ECO:0000259" key="3">
    <source>
        <dbReference type="Pfam" id="PF13505"/>
    </source>
</evidence>
<dbReference type="InterPro" id="IPR027385">
    <property type="entry name" value="Beta-barrel_OMP"/>
</dbReference>
<sequence>MLKKSALSSLLTLSLASSLMAESYVYVGASKTYLMDEQSTTTFSIGYGFSKVFSNCVMAGFSTSYHQGDYEDSSASDSSWFNGIGVDFHLGYSPTKPLALYGIAGYQMQAISSSTSAGGFGYGAGVSYKFFEHVALALEYRTYDMEVPSLNYNYDYDTMDALIRFVW</sequence>
<dbReference type="Pfam" id="PF13505">
    <property type="entry name" value="OMP_b-brl"/>
    <property type="match status" value="1"/>
</dbReference>
<comment type="caution">
    <text evidence="4">The sequence shown here is derived from an EMBL/GenBank/DDBJ whole genome shotgun (WGS) entry which is preliminary data.</text>
</comment>
<feature type="chain" id="PRO_5020911433" evidence="2">
    <location>
        <begin position="22"/>
        <end position="167"/>
    </location>
</feature>
<dbReference type="Proteomes" id="UP000309561">
    <property type="component" value="Unassembled WGS sequence"/>
</dbReference>
<feature type="signal peptide" evidence="2">
    <location>
        <begin position="1"/>
        <end position="21"/>
    </location>
</feature>
<keyword evidence="1 2" id="KW-0732">Signal</keyword>
<name>A0A4U2Z671_9BACT</name>
<dbReference type="OrthoDB" id="5349179at2"/>
<evidence type="ECO:0000313" key="5">
    <source>
        <dbReference type="Proteomes" id="UP000309561"/>
    </source>
</evidence>
<dbReference type="SUPFAM" id="SSF56925">
    <property type="entry name" value="OMPA-like"/>
    <property type="match status" value="1"/>
</dbReference>
<dbReference type="EMBL" id="SZPX01000006">
    <property type="protein sequence ID" value="TKI68962.1"/>
    <property type="molecule type" value="Genomic_DNA"/>
</dbReference>
<dbReference type="Gene3D" id="2.40.160.20">
    <property type="match status" value="1"/>
</dbReference>
<dbReference type="AlphaFoldDB" id="A0A4U2Z671"/>
<accession>A0A4U2Z671</accession>
<evidence type="ECO:0000313" key="4">
    <source>
        <dbReference type="EMBL" id="TKI68962.1"/>
    </source>
</evidence>
<dbReference type="RefSeq" id="WP_137014219.1">
    <property type="nucleotide sequence ID" value="NZ_SZPX01000006.1"/>
</dbReference>
<gene>
    <name evidence="4" type="ORF">FCU45_08350</name>
</gene>
<evidence type="ECO:0000256" key="2">
    <source>
        <dbReference type="SAM" id="SignalP"/>
    </source>
</evidence>